<protein>
    <submittedName>
        <fullName evidence="1">Uncharacterized protein</fullName>
    </submittedName>
</protein>
<dbReference type="AlphaFoldDB" id="A0A2G8JNJ3"/>
<proteinExistence type="predicted"/>
<evidence type="ECO:0000313" key="2">
    <source>
        <dbReference type="Proteomes" id="UP000230750"/>
    </source>
</evidence>
<name>A0A2G8JNJ3_STIJA</name>
<gene>
    <name evidence="1" type="ORF">BSL78_25835</name>
</gene>
<accession>A0A2G8JNJ3</accession>
<dbReference type="EMBL" id="MRZV01001519">
    <property type="protein sequence ID" value="PIK37336.1"/>
    <property type="molecule type" value="Genomic_DNA"/>
</dbReference>
<dbReference type="InterPro" id="IPR008042">
    <property type="entry name" value="Retrotrans_Pao"/>
</dbReference>
<keyword evidence="2" id="KW-1185">Reference proteome</keyword>
<organism evidence="1 2">
    <name type="scientific">Stichopus japonicus</name>
    <name type="common">Sea cucumber</name>
    <dbReference type="NCBI Taxonomy" id="307972"/>
    <lineage>
        <taxon>Eukaryota</taxon>
        <taxon>Metazoa</taxon>
        <taxon>Echinodermata</taxon>
        <taxon>Eleutherozoa</taxon>
        <taxon>Echinozoa</taxon>
        <taxon>Holothuroidea</taxon>
        <taxon>Aspidochirotacea</taxon>
        <taxon>Aspidochirotida</taxon>
        <taxon>Stichopodidae</taxon>
        <taxon>Apostichopus</taxon>
    </lineage>
</organism>
<dbReference type="Pfam" id="PF05380">
    <property type="entry name" value="Peptidase_A17"/>
    <property type="match status" value="1"/>
</dbReference>
<evidence type="ECO:0000313" key="1">
    <source>
        <dbReference type="EMBL" id="PIK37336.1"/>
    </source>
</evidence>
<sequence length="400" mass="44797">MPQAYRMGVYLFGAVSAPSCAIYSLGRAGTDNIRGVSSHAVTTLHNNFYMDDGLKSVESVKDAIKLVNELKSLCEGGGFNLTKWSSNRREVLREIPLEDRAKELKDLDLESSQLPTERTLGVLWNAETDVFQFKSRIKEVKATRRTILSVVSSIYDPLGFIAPLLVPAKSILQETCKLEVGWDDEPGEEVLKKWELWKTNIQDLEGINIPRCYVPEQFGKVIREASTPSQWHHVATKMNPADLASRGVKTTSIFNNSIWFGGPHFLRKKESEWPKQIIARSMEEGDPEVKVSCASLRCEEPTVTDVLVTRISNWLTLRRVMAGVCLATKKFLKLIGRSTGEFEGVQRLTPKLLDESEATIVKDAQRKVYSEEVEALSNGNAVARGSPLFKYSPMLTNNTN</sequence>
<dbReference type="STRING" id="307972.A0A2G8JNJ3"/>
<dbReference type="PANTHER" id="PTHR47331:SF5">
    <property type="entry name" value="RIBONUCLEASE H"/>
    <property type="match status" value="1"/>
</dbReference>
<dbReference type="OrthoDB" id="6434680at2759"/>
<comment type="caution">
    <text evidence="1">The sequence shown here is derived from an EMBL/GenBank/DDBJ whole genome shotgun (WGS) entry which is preliminary data.</text>
</comment>
<dbReference type="Proteomes" id="UP000230750">
    <property type="component" value="Unassembled WGS sequence"/>
</dbReference>
<reference evidence="1 2" key="1">
    <citation type="journal article" date="2017" name="PLoS Biol.">
        <title>The sea cucumber genome provides insights into morphological evolution and visceral regeneration.</title>
        <authorList>
            <person name="Zhang X."/>
            <person name="Sun L."/>
            <person name="Yuan J."/>
            <person name="Sun Y."/>
            <person name="Gao Y."/>
            <person name="Zhang L."/>
            <person name="Li S."/>
            <person name="Dai H."/>
            <person name="Hamel J.F."/>
            <person name="Liu C."/>
            <person name="Yu Y."/>
            <person name="Liu S."/>
            <person name="Lin W."/>
            <person name="Guo K."/>
            <person name="Jin S."/>
            <person name="Xu P."/>
            <person name="Storey K.B."/>
            <person name="Huan P."/>
            <person name="Zhang T."/>
            <person name="Zhou Y."/>
            <person name="Zhang J."/>
            <person name="Lin C."/>
            <person name="Li X."/>
            <person name="Xing L."/>
            <person name="Huo D."/>
            <person name="Sun M."/>
            <person name="Wang L."/>
            <person name="Mercier A."/>
            <person name="Li F."/>
            <person name="Yang H."/>
            <person name="Xiang J."/>
        </authorList>
    </citation>
    <scope>NUCLEOTIDE SEQUENCE [LARGE SCALE GENOMIC DNA]</scope>
    <source>
        <strain evidence="1">Shaxun</strain>
        <tissue evidence="1">Muscle</tissue>
    </source>
</reference>
<dbReference type="PANTHER" id="PTHR47331">
    <property type="entry name" value="PHD-TYPE DOMAIN-CONTAINING PROTEIN"/>
    <property type="match status" value="1"/>
</dbReference>